<dbReference type="GO" id="GO:0003676">
    <property type="term" value="F:nucleic acid binding"/>
    <property type="evidence" value="ECO:0007669"/>
    <property type="project" value="InterPro"/>
</dbReference>
<name>A0AAJ2B7M5_9HYPH</name>
<organism evidence="2 3">
    <name type="scientific">Agrobacterium larrymoorei</name>
    <dbReference type="NCBI Taxonomy" id="160699"/>
    <lineage>
        <taxon>Bacteria</taxon>
        <taxon>Pseudomonadati</taxon>
        <taxon>Pseudomonadota</taxon>
        <taxon>Alphaproteobacteria</taxon>
        <taxon>Hyphomicrobiales</taxon>
        <taxon>Rhizobiaceae</taxon>
        <taxon>Rhizobium/Agrobacterium group</taxon>
        <taxon>Agrobacterium</taxon>
    </lineage>
</organism>
<dbReference type="GO" id="GO:0015074">
    <property type="term" value="P:DNA integration"/>
    <property type="evidence" value="ECO:0007669"/>
    <property type="project" value="InterPro"/>
</dbReference>
<dbReference type="Proteomes" id="UP001255601">
    <property type="component" value="Unassembled WGS sequence"/>
</dbReference>
<dbReference type="InterPro" id="IPR001584">
    <property type="entry name" value="Integrase_cat-core"/>
</dbReference>
<dbReference type="InterPro" id="IPR012337">
    <property type="entry name" value="RNaseH-like_sf"/>
</dbReference>
<evidence type="ECO:0000259" key="1">
    <source>
        <dbReference type="PROSITE" id="PS50994"/>
    </source>
</evidence>
<comment type="caution">
    <text evidence="2">The sequence shown here is derived from an EMBL/GenBank/DDBJ whole genome shotgun (WGS) entry which is preliminary data.</text>
</comment>
<proteinExistence type="predicted"/>
<dbReference type="Gene3D" id="3.30.420.10">
    <property type="entry name" value="Ribonuclease H-like superfamily/Ribonuclease H"/>
    <property type="match status" value="1"/>
</dbReference>
<dbReference type="SUPFAM" id="SSF53098">
    <property type="entry name" value="Ribonuclease H-like"/>
    <property type="match status" value="1"/>
</dbReference>
<evidence type="ECO:0000313" key="2">
    <source>
        <dbReference type="EMBL" id="MDR6100891.1"/>
    </source>
</evidence>
<dbReference type="Pfam" id="PF13683">
    <property type="entry name" value="rve_3"/>
    <property type="match status" value="1"/>
</dbReference>
<dbReference type="InterPro" id="IPR036397">
    <property type="entry name" value="RNaseH_sf"/>
</dbReference>
<evidence type="ECO:0000313" key="3">
    <source>
        <dbReference type="Proteomes" id="UP001255601"/>
    </source>
</evidence>
<dbReference type="AlphaFoldDB" id="A0AAJ2B7M5"/>
<dbReference type="PROSITE" id="PS50994">
    <property type="entry name" value="INTEGRASE"/>
    <property type="match status" value="1"/>
</dbReference>
<accession>A0AAJ2B7M5</accession>
<dbReference type="EMBL" id="JAVIZC010000001">
    <property type="protein sequence ID" value="MDR6100891.1"/>
    <property type="molecule type" value="Genomic_DNA"/>
</dbReference>
<feature type="domain" description="Integrase catalytic" evidence="1">
    <location>
        <begin position="1"/>
        <end position="97"/>
    </location>
</feature>
<protein>
    <submittedName>
        <fullName evidence="2">Transposase InsO family protein</fullName>
    </submittedName>
</protein>
<gene>
    <name evidence="2" type="ORF">QE369_001069</name>
</gene>
<sequence>MVDPEDTKIMYRDNVPFRCHSFELAFADLDIEHRLTKPRHLWTNSQAEWMNRTIRDATVKHFHHDDQNQLRRHLSEFVDVYNFGRRLKTLRGLTSYE</sequence>
<reference evidence="2" key="1">
    <citation type="submission" date="2023-08" db="EMBL/GenBank/DDBJ databases">
        <title>Functional and genomic diversity of the sorghum phyllosphere microbiome.</title>
        <authorList>
            <person name="Shade A."/>
        </authorList>
    </citation>
    <scope>NUCLEOTIDE SEQUENCE</scope>
    <source>
        <strain evidence="2">SORGH_AS_0974</strain>
    </source>
</reference>